<keyword evidence="3" id="KW-0342">GTP-binding</keyword>
<comment type="caution">
    <text evidence="6">The sequence shown here is derived from an EMBL/GenBank/DDBJ whole genome shotgun (WGS) entry which is preliminary data.</text>
</comment>
<evidence type="ECO:0000313" key="6">
    <source>
        <dbReference type="EMBL" id="KAK9978682.1"/>
    </source>
</evidence>
<dbReference type="AlphaFoldDB" id="A0AAW2B0Y6"/>
<dbReference type="PANTHER" id="PTHR10903">
    <property type="entry name" value="GTPASE, IMAP FAMILY MEMBER-RELATED"/>
    <property type="match status" value="1"/>
</dbReference>
<evidence type="ECO:0000313" key="7">
    <source>
        <dbReference type="Proteomes" id="UP001479290"/>
    </source>
</evidence>
<accession>A0AAW2B0Y6</accession>
<evidence type="ECO:0000256" key="2">
    <source>
        <dbReference type="ARBA" id="ARBA00022741"/>
    </source>
</evidence>
<evidence type="ECO:0000256" key="3">
    <source>
        <dbReference type="ARBA" id="ARBA00023134"/>
    </source>
</evidence>
<sequence>MEAKALNLVVLRTIGAEKSASGNTIQGQHPFTSKKSSKSITQDVVEQSVTVCGFSVNVHDTPGLSDTDMCEDEIRQIYRKVFQKCESGPCVFLLVIKADRFTEERKTVNKIEELLEEKRLEKTWIIFTNGKQLVKENKTIKEFIDDSEPLKTFVQKYNQRYHVVNNKSEEHNVAHNKMLLAKMIQTNLELKASEGGRLLRRIPAIENSASNEQHTAASLSSRRIVLLGKTGAGKSASGNTILKQKVFISKMRMSSVTHECSEAHATVSGRSVSVVDTPGFFDTKMKPEELAKEIARSVYISSPGPHAFLIVFTVNTRFTEQEQQIADQVEMLFGEEVLKYSIILFTLGDMLEDEPVKENIKENSALRDLVDQCGGRYHVFNNKDENRRQVDDLLQKIDTMIEQNGGGHYSNQMYEDAERFRQEEEERRQREEEKRKQQVEKQIQEKIERKLKLEVQHESEFDKFYMHYEHRFSFSAFVMSKLGNMSFGACIGGAIGAFTGITAGPAGVAVGAMLGATAGAAAGAAIAYNL</sequence>
<evidence type="ECO:0000256" key="4">
    <source>
        <dbReference type="SAM" id="MobiDB-lite"/>
    </source>
</evidence>
<dbReference type="GO" id="GO:0005525">
    <property type="term" value="F:GTP binding"/>
    <property type="evidence" value="ECO:0007669"/>
    <property type="project" value="UniProtKB-KW"/>
</dbReference>
<dbReference type="SUPFAM" id="SSF52540">
    <property type="entry name" value="P-loop containing nucleoside triphosphate hydrolases"/>
    <property type="match status" value="2"/>
</dbReference>
<dbReference type="InterPro" id="IPR027417">
    <property type="entry name" value="P-loop_NTPase"/>
</dbReference>
<comment type="similarity">
    <text evidence="1">Belongs to the TRAFAC class TrmE-Era-EngA-EngB-Septin-like GTPase superfamily. AIG1/Toc34/Toc159-like paraseptin GTPase family. IAN subfamily.</text>
</comment>
<protein>
    <recommendedName>
        <fullName evidence="5">AIG1-type G domain-containing protein</fullName>
    </recommendedName>
</protein>
<dbReference type="InterPro" id="IPR006703">
    <property type="entry name" value="G_AIG1"/>
</dbReference>
<dbReference type="CDD" id="cd01852">
    <property type="entry name" value="AIG1"/>
    <property type="match status" value="1"/>
</dbReference>
<feature type="domain" description="AIG1-type G" evidence="5">
    <location>
        <begin position="219"/>
        <end position="418"/>
    </location>
</feature>
<dbReference type="Proteomes" id="UP001479290">
    <property type="component" value="Unassembled WGS sequence"/>
</dbReference>
<proteinExistence type="inferred from homology"/>
<dbReference type="Gene3D" id="3.40.50.300">
    <property type="entry name" value="P-loop containing nucleotide triphosphate hydrolases"/>
    <property type="match status" value="2"/>
</dbReference>
<feature type="region of interest" description="Disordered" evidence="4">
    <location>
        <begin position="418"/>
        <end position="437"/>
    </location>
</feature>
<dbReference type="FunFam" id="3.40.50.300:FF:000366">
    <property type="entry name" value="GTPase, IMAP family member 2"/>
    <property type="match status" value="1"/>
</dbReference>
<dbReference type="PANTHER" id="PTHR10903:SF186">
    <property type="entry name" value="GTPASE IMAP FAMILY MEMBER 4-LIKE-RELATED"/>
    <property type="match status" value="1"/>
</dbReference>
<evidence type="ECO:0000256" key="1">
    <source>
        <dbReference type="ARBA" id="ARBA00008535"/>
    </source>
</evidence>
<dbReference type="Pfam" id="PF04548">
    <property type="entry name" value="AIG1"/>
    <property type="match status" value="2"/>
</dbReference>
<dbReference type="EMBL" id="JAWDJR010000003">
    <property type="protein sequence ID" value="KAK9978682.1"/>
    <property type="molecule type" value="Genomic_DNA"/>
</dbReference>
<keyword evidence="7" id="KW-1185">Reference proteome</keyword>
<feature type="domain" description="AIG1-type G" evidence="5">
    <location>
        <begin position="3"/>
        <end position="208"/>
    </location>
</feature>
<dbReference type="PROSITE" id="PS51720">
    <property type="entry name" value="G_AIG1"/>
    <property type="match status" value="2"/>
</dbReference>
<name>A0AAW2B0Y6_CULAL</name>
<keyword evidence="2" id="KW-0547">Nucleotide-binding</keyword>
<evidence type="ECO:0000259" key="5">
    <source>
        <dbReference type="PROSITE" id="PS51720"/>
    </source>
</evidence>
<organism evidence="6 7">
    <name type="scientific">Culter alburnus</name>
    <name type="common">Topmouth culter</name>
    <dbReference type="NCBI Taxonomy" id="194366"/>
    <lineage>
        <taxon>Eukaryota</taxon>
        <taxon>Metazoa</taxon>
        <taxon>Chordata</taxon>
        <taxon>Craniata</taxon>
        <taxon>Vertebrata</taxon>
        <taxon>Euteleostomi</taxon>
        <taxon>Actinopterygii</taxon>
        <taxon>Neopterygii</taxon>
        <taxon>Teleostei</taxon>
        <taxon>Ostariophysi</taxon>
        <taxon>Cypriniformes</taxon>
        <taxon>Xenocyprididae</taxon>
        <taxon>Xenocypridinae</taxon>
        <taxon>Culter</taxon>
    </lineage>
</organism>
<gene>
    <name evidence="6" type="ORF">ABG768_020425</name>
</gene>
<dbReference type="InterPro" id="IPR045058">
    <property type="entry name" value="GIMA/IAN/Toc"/>
</dbReference>
<reference evidence="6 7" key="1">
    <citation type="submission" date="2024-05" db="EMBL/GenBank/DDBJ databases">
        <title>A high-quality chromosomal-level genome assembly of Topmouth culter (Culter alburnus).</title>
        <authorList>
            <person name="Zhao H."/>
        </authorList>
    </citation>
    <scope>NUCLEOTIDE SEQUENCE [LARGE SCALE GENOMIC DNA]</scope>
    <source>
        <strain evidence="6">CATC2023</strain>
        <tissue evidence="6">Muscle</tissue>
    </source>
</reference>